<evidence type="ECO:0000313" key="2">
    <source>
        <dbReference type="EMBL" id="OCA77116.1"/>
    </source>
</evidence>
<dbReference type="Gene3D" id="2.40.10.10">
    <property type="entry name" value="Trypsin-like serine proteases"/>
    <property type="match status" value="2"/>
</dbReference>
<keyword evidence="3" id="KW-1185">Reference proteome</keyword>
<feature type="domain" description="Peptidase S1" evidence="1">
    <location>
        <begin position="26"/>
        <end position="191"/>
    </location>
</feature>
<dbReference type="OrthoDB" id="1267024at2"/>
<dbReference type="GO" id="GO:0006508">
    <property type="term" value="P:proteolysis"/>
    <property type="evidence" value="ECO:0007669"/>
    <property type="project" value="InterPro"/>
</dbReference>
<accession>A0A1B8ZZT6</accession>
<reference evidence="2 3" key="1">
    <citation type="submission" date="2016-07" db="EMBL/GenBank/DDBJ databases">
        <authorList>
            <person name="Jeong J.-J."/>
            <person name="Kim D.W."/>
            <person name="Sang M.K."/>
            <person name="Choi I.-G."/>
            <person name="Kim K.D."/>
        </authorList>
    </citation>
    <scope>NUCLEOTIDE SEQUENCE [LARGE SCALE GENOMIC DNA]</scope>
    <source>
        <strain evidence="2 3">UTM-3</strain>
    </source>
</reference>
<dbReference type="SUPFAM" id="SSF50494">
    <property type="entry name" value="Trypsin-like serine proteases"/>
    <property type="match status" value="1"/>
</dbReference>
<proteinExistence type="predicted"/>
<dbReference type="Proteomes" id="UP000092651">
    <property type="component" value="Unassembled WGS sequence"/>
</dbReference>
<dbReference type="RefSeq" id="WP_065392870.1">
    <property type="nucleotide sequence ID" value="NZ_MAYH01000001.1"/>
</dbReference>
<evidence type="ECO:0000313" key="3">
    <source>
        <dbReference type="Proteomes" id="UP000092651"/>
    </source>
</evidence>
<dbReference type="InterPro" id="IPR009003">
    <property type="entry name" value="Peptidase_S1_PA"/>
</dbReference>
<comment type="caution">
    <text evidence="2">The sequence shown here is derived from an EMBL/GenBank/DDBJ whole genome shotgun (WGS) entry which is preliminary data.</text>
</comment>
<dbReference type="Pfam" id="PF00089">
    <property type="entry name" value="Trypsin"/>
    <property type="match status" value="1"/>
</dbReference>
<dbReference type="AlphaFoldDB" id="A0A1B8ZZT6"/>
<dbReference type="InterPro" id="IPR001254">
    <property type="entry name" value="Trypsin_dom"/>
</dbReference>
<evidence type="ECO:0000259" key="1">
    <source>
        <dbReference type="Pfam" id="PF00089"/>
    </source>
</evidence>
<dbReference type="GO" id="GO:0004252">
    <property type="term" value="F:serine-type endopeptidase activity"/>
    <property type="evidence" value="ECO:0007669"/>
    <property type="project" value="InterPro"/>
</dbReference>
<name>A0A1B8ZZT6_9FLAO</name>
<gene>
    <name evidence="2" type="ORF">BBI01_01240</name>
</gene>
<organism evidence="2 3">
    <name type="scientific">Chryseobacterium artocarpi</name>
    <dbReference type="NCBI Taxonomy" id="1414727"/>
    <lineage>
        <taxon>Bacteria</taxon>
        <taxon>Pseudomonadati</taxon>
        <taxon>Bacteroidota</taxon>
        <taxon>Flavobacteriia</taxon>
        <taxon>Flavobacteriales</taxon>
        <taxon>Weeksellaceae</taxon>
        <taxon>Chryseobacterium group</taxon>
        <taxon>Chryseobacterium</taxon>
    </lineage>
</organism>
<sequence length="366" mass="41128">MSEELLNKPCVRITIVVDEKIVNHGTGALVKGKGGFFVITAYHCIYGDNDQDVKLHEIVIEQQPAFNKPFSKIEIIEIVGSCKQDDWVVIKANFSDPDSTFPIILASTTFKIDNPVHFTGFQSVSKNECRTFKSRVLNEISSKEFRITLAEKDTFKAGADDAKGLSGSGAFILNGTGLHLIGILKSVKGDDAINDDIKCCEMTDIAALIGMELTDIIADSLGDTWASQQFDELEVTDERNLIEKIKIVNSEYSQLKINRLCRQLALGKSELSSILDRDMSAIKFRIFEACQEELEDFIEENQEAILSSDQINKLIEKFTKRGIKILETKSKKYLYPVLDDELIRQIVLDLINECYLSFDKEGLYAK</sequence>
<dbReference type="EMBL" id="MAYH01000001">
    <property type="protein sequence ID" value="OCA77116.1"/>
    <property type="molecule type" value="Genomic_DNA"/>
</dbReference>
<protein>
    <recommendedName>
        <fullName evidence="1">Peptidase S1 domain-containing protein</fullName>
    </recommendedName>
</protein>
<dbReference type="InterPro" id="IPR043504">
    <property type="entry name" value="Peptidase_S1_PA_chymotrypsin"/>
</dbReference>